<evidence type="ECO:0000256" key="4">
    <source>
        <dbReference type="PIRNR" id="PIRNR037610"/>
    </source>
</evidence>
<sequence length="165" mass="19438">MQASNQNFFMTMEKIVKDVGDIQSRLIDHRPIIQGEIRYFVREFEEKRGFRECRLLENLSKMVVETNEQALPNCSETMDQNLLQVLTRLEASNHMAQRIQQRELEAQQSTQMQVCLERRKADWEEFLKQQAAMKEEVDEEHAKAVGRLSAQYSEMKKDLAKSAHF</sequence>
<dbReference type="GO" id="GO:0031083">
    <property type="term" value="C:BLOC-1 complex"/>
    <property type="evidence" value="ECO:0007669"/>
    <property type="project" value="InterPro"/>
</dbReference>
<dbReference type="InterPro" id="IPR017243">
    <property type="entry name" value="Bloc1s5"/>
</dbReference>
<accession>A0A6P3VHU1</accession>
<dbReference type="Pfam" id="PF14942">
    <property type="entry name" value="Muted"/>
    <property type="match status" value="1"/>
</dbReference>
<dbReference type="OrthoDB" id="18964at2759"/>
<reference evidence="6" key="1">
    <citation type="submission" date="2025-08" db="UniProtKB">
        <authorList>
            <consortium name="RefSeq"/>
        </authorList>
    </citation>
    <scope>IDENTIFICATION</scope>
</reference>
<dbReference type="PIRSF" id="PIRSF037610">
    <property type="entry name" value="BLOC-1_complex_muted_subunit"/>
    <property type="match status" value="1"/>
</dbReference>
<dbReference type="CTD" id="63915"/>
<dbReference type="GO" id="GO:0030133">
    <property type="term" value="C:transport vesicle"/>
    <property type="evidence" value="ECO:0007669"/>
    <property type="project" value="InterPro"/>
</dbReference>
<dbReference type="GeneID" id="105890269"/>
<dbReference type="AlphaFoldDB" id="A0A6P3VHU1"/>
<protein>
    <recommendedName>
        <fullName evidence="2 4">Biogenesis of lysosome-related organelles complex 1 subunit 5</fullName>
        <shortName evidence="4">BLOC-1 subunit 5</shortName>
    </recommendedName>
    <alternativeName>
        <fullName evidence="3 4">Protein Muted homolog</fullName>
    </alternativeName>
</protein>
<evidence type="ECO:0000313" key="5">
    <source>
        <dbReference type="Proteomes" id="UP000515152"/>
    </source>
</evidence>
<name>A0A6P3VHU1_CLUHA</name>
<dbReference type="KEGG" id="char:105890269"/>
<dbReference type="Proteomes" id="UP000515152">
    <property type="component" value="Chromosome 17"/>
</dbReference>
<proteinExistence type="inferred from homology"/>
<dbReference type="PANTHER" id="PTHR31784:SF2">
    <property type="entry name" value="BIOGENESIS OF LYSOSOME-RELATED ORGANELLES COMPLEX 1 SUBUNIT 5"/>
    <property type="match status" value="1"/>
</dbReference>
<dbReference type="PANTHER" id="PTHR31784">
    <property type="entry name" value="BIOGENESIS OF LYSOSOME-RELATED ORGANELLES COMPLEX 1 SUBUNIT 5"/>
    <property type="match status" value="1"/>
</dbReference>
<keyword evidence="5" id="KW-1185">Reference proteome</keyword>
<evidence type="ECO:0000256" key="1">
    <source>
        <dbReference type="ARBA" id="ARBA00010754"/>
    </source>
</evidence>
<gene>
    <name evidence="6" type="primary">bloc1s5</name>
</gene>
<dbReference type="RefSeq" id="XP_012671725.1">
    <property type="nucleotide sequence ID" value="XM_012816271.3"/>
</dbReference>
<organism evidence="5 6">
    <name type="scientific">Clupea harengus</name>
    <name type="common">Atlantic herring</name>
    <dbReference type="NCBI Taxonomy" id="7950"/>
    <lineage>
        <taxon>Eukaryota</taxon>
        <taxon>Metazoa</taxon>
        <taxon>Chordata</taxon>
        <taxon>Craniata</taxon>
        <taxon>Vertebrata</taxon>
        <taxon>Euteleostomi</taxon>
        <taxon>Actinopterygii</taxon>
        <taxon>Neopterygii</taxon>
        <taxon>Teleostei</taxon>
        <taxon>Clupei</taxon>
        <taxon>Clupeiformes</taxon>
        <taxon>Clupeoidei</taxon>
        <taxon>Clupeidae</taxon>
        <taxon>Clupea</taxon>
    </lineage>
</organism>
<evidence type="ECO:0000256" key="3">
    <source>
        <dbReference type="ARBA" id="ARBA00031992"/>
    </source>
</evidence>
<evidence type="ECO:0000313" key="6">
    <source>
        <dbReference type="RefSeq" id="XP_012671725.1"/>
    </source>
</evidence>
<comment type="function">
    <text evidence="4">Component of the BLOC-1 complex, a complex that is required for normal biogenesis of lysosome-related organelles (LRO).</text>
</comment>
<evidence type="ECO:0000256" key="2">
    <source>
        <dbReference type="ARBA" id="ARBA00019580"/>
    </source>
</evidence>
<comment type="similarity">
    <text evidence="1 4">Belongs to the BLOC1S5 family.</text>
</comment>